<keyword evidence="4 5" id="KW-0472">Membrane</keyword>
<gene>
    <name evidence="7" type="ORF">FUA23_17505</name>
</gene>
<keyword evidence="1" id="KW-1003">Cell membrane</keyword>
<feature type="transmembrane region" description="Helical" evidence="5">
    <location>
        <begin position="310"/>
        <end position="328"/>
    </location>
</feature>
<evidence type="ECO:0000259" key="6">
    <source>
        <dbReference type="PROSITE" id="PS50234"/>
    </source>
</evidence>
<dbReference type="InterPro" id="IPR024163">
    <property type="entry name" value="Aerotolerance_reg_N"/>
</dbReference>
<name>A0A5C7FMV9_9BACT</name>
<dbReference type="PANTHER" id="PTHR22550:SF5">
    <property type="entry name" value="LEUCINE ZIPPER PROTEIN 4"/>
    <property type="match status" value="1"/>
</dbReference>
<feature type="transmembrane region" description="Helical" evidence="5">
    <location>
        <begin position="59"/>
        <end position="78"/>
    </location>
</feature>
<dbReference type="AlphaFoldDB" id="A0A5C7FMV9"/>
<sequence>MFRLQNPEYLYLLLVVPVLIGLFLWYWNRRRAALDRFADRELIEQLAPGMNRRLPWTKFILLVLAIPLLSVAMTNPQWAAERQEVKRRGIDVVVALDVSNSMLAEDVQPSRMERARYFATTLVDELVGNNIGVELFTCTSLMQAPLTTDYAFIKSVISAAGPYQISAQGTNLGEAIDRAEEAYEDESANHRALIIISDGEDHDGSAAAAASRANDAGLLIYTIGVGKQEGSFMPVELANGRRDYVRQNGGGPATTNADPATLEAIASAGGGSYFPLSGDSKNLAEAIRAKVDRIEKQEFESQSFSTYDSYFYWFLAPAILLLLFEFALGRKDRKRAAELEI</sequence>
<dbReference type="SUPFAM" id="SSF53300">
    <property type="entry name" value="vWA-like"/>
    <property type="match status" value="1"/>
</dbReference>
<keyword evidence="2 5" id="KW-0812">Transmembrane</keyword>
<dbReference type="Proteomes" id="UP000321907">
    <property type="component" value="Unassembled WGS sequence"/>
</dbReference>
<dbReference type="EMBL" id="VOXD01000032">
    <property type="protein sequence ID" value="TXF87730.1"/>
    <property type="molecule type" value="Genomic_DNA"/>
</dbReference>
<dbReference type="PROSITE" id="PS50234">
    <property type="entry name" value="VWFA"/>
    <property type="match status" value="1"/>
</dbReference>
<feature type="domain" description="VWFA" evidence="6">
    <location>
        <begin position="91"/>
        <end position="291"/>
    </location>
</feature>
<evidence type="ECO:0000256" key="1">
    <source>
        <dbReference type="ARBA" id="ARBA00022475"/>
    </source>
</evidence>
<evidence type="ECO:0000256" key="3">
    <source>
        <dbReference type="ARBA" id="ARBA00022989"/>
    </source>
</evidence>
<keyword evidence="3 5" id="KW-1133">Transmembrane helix</keyword>
<dbReference type="Pfam" id="PF07584">
    <property type="entry name" value="BatA"/>
    <property type="match status" value="1"/>
</dbReference>
<comment type="caution">
    <text evidence="7">The sequence shown here is derived from an EMBL/GenBank/DDBJ whole genome shotgun (WGS) entry which is preliminary data.</text>
</comment>
<dbReference type="InterPro" id="IPR036465">
    <property type="entry name" value="vWFA_dom_sf"/>
</dbReference>
<dbReference type="InterPro" id="IPR050768">
    <property type="entry name" value="UPF0353/GerABKA_families"/>
</dbReference>
<dbReference type="SMART" id="SM00327">
    <property type="entry name" value="VWA"/>
    <property type="match status" value="1"/>
</dbReference>
<organism evidence="7 8">
    <name type="scientific">Neolewinella aurantiaca</name>
    <dbReference type="NCBI Taxonomy" id="2602767"/>
    <lineage>
        <taxon>Bacteria</taxon>
        <taxon>Pseudomonadati</taxon>
        <taxon>Bacteroidota</taxon>
        <taxon>Saprospiria</taxon>
        <taxon>Saprospirales</taxon>
        <taxon>Lewinellaceae</taxon>
        <taxon>Neolewinella</taxon>
    </lineage>
</organism>
<evidence type="ECO:0000313" key="7">
    <source>
        <dbReference type="EMBL" id="TXF87730.1"/>
    </source>
</evidence>
<dbReference type="Pfam" id="PF13519">
    <property type="entry name" value="VWA_2"/>
    <property type="match status" value="1"/>
</dbReference>
<dbReference type="InterPro" id="IPR002035">
    <property type="entry name" value="VWF_A"/>
</dbReference>
<reference evidence="7 8" key="1">
    <citation type="submission" date="2019-08" db="EMBL/GenBank/DDBJ databases">
        <title>Lewinella sp. strain SSH13 Genome sequencing and assembly.</title>
        <authorList>
            <person name="Kim I."/>
        </authorList>
    </citation>
    <scope>NUCLEOTIDE SEQUENCE [LARGE SCALE GENOMIC DNA]</scope>
    <source>
        <strain evidence="7 8">SSH13</strain>
    </source>
</reference>
<keyword evidence="8" id="KW-1185">Reference proteome</keyword>
<protein>
    <submittedName>
        <fullName evidence="7">VWA domain-containing protein</fullName>
    </submittedName>
</protein>
<dbReference type="Gene3D" id="3.40.50.410">
    <property type="entry name" value="von Willebrand factor, type A domain"/>
    <property type="match status" value="1"/>
</dbReference>
<evidence type="ECO:0000256" key="4">
    <source>
        <dbReference type="ARBA" id="ARBA00023136"/>
    </source>
</evidence>
<accession>A0A5C7FMV9</accession>
<dbReference type="OrthoDB" id="6206554at2"/>
<dbReference type="PANTHER" id="PTHR22550">
    <property type="entry name" value="SPORE GERMINATION PROTEIN"/>
    <property type="match status" value="1"/>
</dbReference>
<proteinExistence type="predicted"/>
<dbReference type="RefSeq" id="WP_147932063.1">
    <property type="nucleotide sequence ID" value="NZ_VOXD01000032.1"/>
</dbReference>
<evidence type="ECO:0000256" key="2">
    <source>
        <dbReference type="ARBA" id="ARBA00022692"/>
    </source>
</evidence>
<evidence type="ECO:0000313" key="8">
    <source>
        <dbReference type="Proteomes" id="UP000321907"/>
    </source>
</evidence>
<feature type="transmembrane region" description="Helical" evidence="5">
    <location>
        <begin position="6"/>
        <end position="27"/>
    </location>
</feature>
<evidence type="ECO:0000256" key="5">
    <source>
        <dbReference type="SAM" id="Phobius"/>
    </source>
</evidence>